<dbReference type="InterPro" id="IPR018727">
    <property type="entry name" value="DUF2267"/>
</dbReference>
<proteinExistence type="predicted"/>
<keyword evidence="2" id="KW-1185">Reference proteome</keyword>
<dbReference type="Proteomes" id="UP000637980">
    <property type="component" value="Unassembled WGS sequence"/>
</dbReference>
<dbReference type="RefSeq" id="WP_189438327.1">
    <property type="nucleotide sequence ID" value="NZ_BMXE01000008.1"/>
</dbReference>
<dbReference type="InterPro" id="IPR038282">
    <property type="entry name" value="DUF2267_sf"/>
</dbReference>
<sequence length="145" mass="16622">MPMPQEYQLASQHYESFLTAAREALHLTTRNQTYTCVQATLLVFRHRLTAEQILMFADTLPAVLRAIFTSGWSIDDFKPEFGDEGDWKAEVKAVRVDHNFSNDETPARVAAVLRQHVDLPRFEKVLQQIGPDALRFWGFEASARI</sequence>
<dbReference type="Gene3D" id="1.10.490.110">
    <property type="entry name" value="Uncharacterized conserved protein DUF2267"/>
    <property type="match status" value="1"/>
</dbReference>
<evidence type="ECO:0000313" key="1">
    <source>
        <dbReference type="EMBL" id="GHB44516.1"/>
    </source>
</evidence>
<evidence type="ECO:0008006" key="3">
    <source>
        <dbReference type="Google" id="ProtNLM"/>
    </source>
</evidence>
<name>A0ABQ3EML0_9HYPH</name>
<dbReference type="EMBL" id="BMXE01000008">
    <property type="protein sequence ID" value="GHB44516.1"/>
    <property type="molecule type" value="Genomic_DNA"/>
</dbReference>
<organism evidence="1 2">
    <name type="scientific">Pseudovibrio japonicus</name>
    <dbReference type="NCBI Taxonomy" id="366534"/>
    <lineage>
        <taxon>Bacteria</taxon>
        <taxon>Pseudomonadati</taxon>
        <taxon>Pseudomonadota</taxon>
        <taxon>Alphaproteobacteria</taxon>
        <taxon>Hyphomicrobiales</taxon>
        <taxon>Stappiaceae</taxon>
        <taxon>Pseudovibrio</taxon>
    </lineage>
</organism>
<protein>
    <recommendedName>
        <fullName evidence="3">DUF2267 domain-containing protein</fullName>
    </recommendedName>
</protein>
<accession>A0ABQ3EML0</accession>
<gene>
    <name evidence="1" type="ORF">GCM10007094_37310</name>
</gene>
<evidence type="ECO:0000313" key="2">
    <source>
        <dbReference type="Proteomes" id="UP000637980"/>
    </source>
</evidence>
<comment type="caution">
    <text evidence="1">The sequence shown here is derived from an EMBL/GenBank/DDBJ whole genome shotgun (WGS) entry which is preliminary data.</text>
</comment>
<reference evidence="2" key="1">
    <citation type="journal article" date="2019" name="Int. J. Syst. Evol. Microbiol.">
        <title>The Global Catalogue of Microorganisms (GCM) 10K type strain sequencing project: providing services to taxonomists for standard genome sequencing and annotation.</title>
        <authorList>
            <consortium name="The Broad Institute Genomics Platform"/>
            <consortium name="The Broad Institute Genome Sequencing Center for Infectious Disease"/>
            <person name="Wu L."/>
            <person name="Ma J."/>
        </authorList>
    </citation>
    <scope>NUCLEOTIDE SEQUENCE [LARGE SCALE GENOMIC DNA]</scope>
    <source>
        <strain evidence="2">KCTC 12861</strain>
    </source>
</reference>
<dbReference type="Pfam" id="PF10025">
    <property type="entry name" value="DUF2267"/>
    <property type="match status" value="1"/>
</dbReference>